<dbReference type="SUPFAM" id="SSF55718">
    <property type="entry name" value="SCP-like"/>
    <property type="match status" value="1"/>
</dbReference>
<evidence type="ECO:0000259" key="1">
    <source>
        <dbReference type="Pfam" id="PF02036"/>
    </source>
</evidence>
<dbReference type="PANTHER" id="PTHR10094">
    <property type="entry name" value="STEROL CARRIER PROTEIN 2 SCP-2 FAMILY PROTEIN"/>
    <property type="match status" value="1"/>
</dbReference>
<reference evidence="2 3" key="1">
    <citation type="submission" date="2016-07" db="EMBL/GenBank/DDBJ databases">
        <title>Pervasive Adenine N6-methylation of Active Genes in Fungi.</title>
        <authorList>
            <consortium name="DOE Joint Genome Institute"/>
            <person name="Mondo S.J."/>
            <person name="Dannebaum R.O."/>
            <person name="Kuo R.C."/>
            <person name="Labutti K."/>
            <person name="Haridas S."/>
            <person name="Kuo A."/>
            <person name="Salamov A."/>
            <person name="Ahrendt S.R."/>
            <person name="Lipzen A."/>
            <person name="Sullivan W."/>
            <person name="Andreopoulos W.B."/>
            <person name="Clum A."/>
            <person name="Lindquist E."/>
            <person name="Daum C."/>
            <person name="Ramamoorthy G.K."/>
            <person name="Gryganskyi A."/>
            <person name="Culley D."/>
            <person name="Magnuson J.K."/>
            <person name="James T.Y."/>
            <person name="O'Malley M.A."/>
            <person name="Stajich J.E."/>
            <person name="Spatafora J.W."/>
            <person name="Visel A."/>
            <person name="Grigoriev I.V."/>
        </authorList>
    </citation>
    <scope>NUCLEOTIDE SEQUENCE [LARGE SCALE GENOMIC DNA]</scope>
    <source>
        <strain evidence="2 3">NRRL 3301</strain>
    </source>
</reference>
<dbReference type="Gene3D" id="3.30.1050.10">
    <property type="entry name" value="SCP2 sterol-binding domain"/>
    <property type="match status" value="1"/>
</dbReference>
<evidence type="ECO:0000313" key="3">
    <source>
        <dbReference type="Proteomes" id="UP000242146"/>
    </source>
</evidence>
<dbReference type="PANTHER" id="PTHR10094:SF28">
    <property type="entry name" value="SCP2 DOMAIN-CONTAINING PROTEIN"/>
    <property type="match status" value="1"/>
</dbReference>
<name>A0A1X2GUH8_9FUNG</name>
<dbReference type="GO" id="GO:0005829">
    <property type="term" value="C:cytosol"/>
    <property type="evidence" value="ECO:0007669"/>
    <property type="project" value="TreeGrafter"/>
</dbReference>
<dbReference type="OrthoDB" id="10265837at2759"/>
<sequence>MSDIIVPGFKSSELIHQLNVVFTAFTEDERQNLVKQVNGVFQFVIINDKKQQEVFTIDCKKNGTVLRGKGDIKADTILNIADQDFIDLAEGRLNGQKAYMSGKLKVKGQIMLAMKLDNVFKSIKQDKAKL</sequence>
<organism evidence="2 3">
    <name type="scientific">Hesseltinella vesiculosa</name>
    <dbReference type="NCBI Taxonomy" id="101127"/>
    <lineage>
        <taxon>Eukaryota</taxon>
        <taxon>Fungi</taxon>
        <taxon>Fungi incertae sedis</taxon>
        <taxon>Mucoromycota</taxon>
        <taxon>Mucoromycotina</taxon>
        <taxon>Mucoromycetes</taxon>
        <taxon>Mucorales</taxon>
        <taxon>Cunninghamellaceae</taxon>
        <taxon>Hesseltinella</taxon>
    </lineage>
</organism>
<keyword evidence="3" id="KW-1185">Reference proteome</keyword>
<dbReference type="Pfam" id="PF02036">
    <property type="entry name" value="SCP2"/>
    <property type="match status" value="1"/>
</dbReference>
<evidence type="ECO:0000313" key="2">
    <source>
        <dbReference type="EMBL" id="ORX61681.1"/>
    </source>
</evidence>
<dbReference type="InterPro" id="IPR003033">
    <property type="entry name" value="SCP2_sterol-bd_dom"/>
</dbReference>
<dbReference type="Proteomes" id="UP000242146">
    <property type="component" value="Unassembled WGS sequence"/>
</dbReference>
<comment type="caution">
    <text evidence="2">The sequence shown here is derived from an EMBL/GenBank/DDBJ whole genome shotgun (WGS) entry which is preliminary data.</text>
</comment>
<dbReference type="FunFam" id="3.30.1050.10:FF:000001">
    <property type="entry name" value="Putative Non-specific lipid-transfer protein"/>
    <property type="match status" value="1"/>
</dbReference>
<dbReference type="EMBL" id="MCGT01000003">
    <property type="protein sequence ID" value="ORX61681.1"/>
    <property type="molecule type" value="Genomic_DNA"/>
</dbReference>
<accession>A0A1X2GUH8</accession>
<feature type="domain" description="SCP2" evidence="1">
    <location>
        <begin position="26"/>
        <end position="121"/>
    </location>
</feature>
<dbReference type="InterPro" id="IPR036527">
    <property type="entry name" value="SCP2_sterol-bd_dom_sf"/>
</dbReference>
<dbReference type="STRING" id="101127.A0A1X2GUH8"/>
<proteinExistence type="predicted"/>
<gene>
    <name evidence="2" type="ORF">DM01DRAFT_1316517</name>
</gene>
<dbReference type="AlphaFoldDB" id="A0A1X2GUH8"/>
<protein>
    <submittedName>
        <fullName evidence="2">Sterol-binding-like protein</fullName>
    </submittedName>
</protein>